<dbReference type="InterPro" id="IPR051213">
    <property type="entry name" value="START_lipid_transfer"/>
</dbReference>
<feature type="compositionally biased region" description="Basic and acidic residues" evidence="2">
    <location>
        <begin position="342"/>
        <end position="351"/>
    </location>
</feature>
<feature type="compositionally biased region" description="Low complexity" evidence="2">
    <location>
        <begin position="352"/>
        <end position="374"/>
    </location>
</feature>
<gene>
    <name evidence="4" type="ORF">VTJ49DRAFT_3258</name>
</gene>
<feature type="compositionally biased region" description="Basic and acidic residues" evidence="2">
    <location>
        <begin position="311"/>
        <end position="332"/>
    </location>
</feature>
<evidence type="ECO:0000256" key="1">
    <source>
        <dbReference type="SAM" id="Coils"/>
    </source>
</evidence>
<feature type="compositionally biased region" description="Basic and acidic residues" evidence="2">
    <location>
        <begin position="285"/>
        <end position="298"/>
    </location>
</feature>
<dbReference type="PANTHER" id="PTHR19308">
    <property type="entry name" value="PHOSPHATIDYLCHOLINE TRANSFER PROTEIN"/>
    <property type="match status" value="1"/>
</dbReference>
<feature type="region of interest" description="Disordered" evidence="2">
    <location>
        <begin position="127"/>
        <end position="374"/>
    </location>
</feature>
<sequence length="457" mass="49677">MVVSRPCDHPDCPPRSSFVRGTYESVELVREVPVERPLRRVRSSIDLIRGDAWRTLKSTVAEGAESEGELHVEDTEMAIEWLMITRSDPGGSVPRFMVEKGTPGGIIGDADKFLTWLSSLTLDDLKKPSRESEEAKLTKESEPEKIPSQPPPDGEIDANSKVADFSDTIDSEGYHSSDDESFASAEEDLNSQPDDAYDKRVGSSTSHSTTRSAIPPSVSRATTASTTSTPPAAAATATAARLSRAHARHEKELQKLRERMRKAQEKVEKRAHARKQKHAGKHDKPHGEKKGGDKHSTGGEDSETDPALTRLQEKYARAVARQEDKFRRETERLLLPLANAQADKEKTKDNKNNPGNNNKSGKPAAASATGAAEAALSAGATTAVTLAEAAAIVVAAAERERDWARAERDAARKEADMFRERVGELQAQNTMLVARLGRLVLPEGVDVKRLLGEGGGN</sequence>
<proteinExistence type="predicted"/>
<evidence type="ECO:0000313" key="4">
    <source>
        <dbReference type="EMBL" id="KAL1837912.1"/>
    </source>
</evidence>
<dbReference type="InterPro" id="IPR023393">
    <property type="entry name" value="START-like_dom_sf"/>
</dbReference>
<evidence type="ECO:0000313" key="5">
    <source>
        <dbReference type="Proteomes" id="UP001583172"/>
    </source>
</evidence>
<feature type="compositionally biased region" description="Basic and acidic residues" evidence="2">
    <location>
        <begin position="249"/>
        <end position="270"/>
    </location>
</feature>
<feature type="compositionally biased region" description="Basic residues" evidence="2">
    <location>
        <begin position="271"/>
        <end position="284"/>
    </location>
</feature>
<dbReference type="InterPro" id="IPR024500">
    <property type="entry name" value="DUF3074"/>
</dbReference>
<dbReference type="Gene3D" id="3.30.530.20">
    <property type="match status" value="1"/>
</dbReference>
<evidence type="ECO:0000256" key="2">
    <source>
        <dbReference type="SAM" id="MobiDB-lite"/>
    </source>
</evidence>
<accession>A0ABR3V805</accession>
<comment type="caution">
    <text evidence="4">The sequence shown here is derived from an EMBL/GenBank/DDBJ whole genome shotgun (WGS) entry which is preliminary data.</text>
</comment>
<evidence type="ECO:0000259" key="3">
    <source>
        <dbReference type="Pfam" id="PF11274"/>
    </source>
</evidence>
<dbReference type="SUPFAM" id="SSF55961">
    <property type="entry name" value="Bet v1-like"/>
    <property type="match status" value="1"/>
</dbReference>
<feature type="coiled-coil region" evidence="1">
    <location>
        <begin position="394"/>
        <end position="428"/>
    </location>
</feature>
<organism evidence="4 5">
    <name type="scientific">Humicola insolens</name>
    <name type="common">Soft-rot fungus</name>
    <dbReference type="NCBI Taxonomy" id="85995"/>
    <lineage>
        <taxon>Eukaryota</taxon>
        <taxon>Fungi</taxon>
        <taxon>Dikarya</taxon>
        <taxon>Ascomycota</taxon>
        <taxon>Pezizomycotina</taxon>
        <taxon>Sordariomycetes</taxon>
        <taxon>Sordariomycetidae</taxon>
        <taxon>Sordariales</taxon>
        <taxon>Chaetomiaceae</taxon>
        <taxon>Mycothermus</taxon>
    </lineage>
</organism>
<feature type="compositionally biased region" description="Acidic residues" evidence="2">
    <location>
        <begin position="179"/>
        <end position="189"/>
    </location>
</feature>
<protein>
    <recommendedName>
        <fullName evidence="3">DUF3074 domain-containing protein</fullName>
    </recommendedName>
</protein>
<dbReference type="PANTHER" id="PTHR19308:SF14">
    <property type="entry name" value="START DOMAIN-CONTAINING PROTEIN"/>
    <property type="match status" value="1"/>
</dbReference>
<dbReference type="Pfam" id="PF11274">
    <property type="entry name" value="DUF3074"/>
    <property type="match status" value="1"/>
</dbReference>
<keyword evidence="1" id="KW-0175">Coiled coil</keyword>
<dbReference type="EMBL" id="JAZGSY010000252">
    <property type="protein sequence ID" value="KAL1837912.1"/>
    <property type="molecule type" value="Genomic_DNA"/>
</dbReference>
<name>A0ABR3V805_HUMIN</name>
<feature type="compositionally biased region" description="Basic and acidic residues" evidence="2">
    <location>
        <begin position="127"/>
        <end position="145"/>
    </location>
</feature>
<reference evidence="4 5" key="1">
    <citation type="journal article" date="2024" name="Commun. Biol.">
        <title>Comparative genomic analysis of thermophilic fungi reveals convergent evolutionary adaptations and gene losses.</title>
        <authorList>
            <person name="Steindorff A.S."/>
            <person name="Aguilar-Pontes M.V."/>
            <person name="Robinson A.J."/>
            <person name="Andreopoulos B."/>
            <person name="LaButti K."/>
            <person name="Kuo A."/>
            <person name="Mondo S."/>
            <person name="Riley R."/>
            <person name="Otillar R."/>
            <person name="Haridas S."/>
            <person name="Lipzen A."/>
            <person name="Grimwood J."/>
            <person name="Schmutz J."/>
            <person name="Clum A."/>
            <person name="Reid I.D."/>
            <person name="Moisan M.C."/>
            <person name="Butler G."/>
            <person name="Nguyen T.T.M."/>
            <person name="Dewar K."/>
            <person name="Conant G."/>
            <person name="Drula E."/>
            <person name="Henrissat B."/>
            <person name="Hansel C."/>
            <person name="Singer S."/>
            <person name="Hutchinson M.I."/>
            <person name="de Vries R.P."/>
            <person name="Natvig D.O."/>
            <person name="Powell A.J."/>
            <person name="Tsang A."/>
            <person name="Grigoriev I.V."/>
        </authorList>
    </citation>
    <scope>NUCLEOTIDE SEQUENCE [LARGE SCALE GENOMIC DNA]</scope>
    <source>
        <strain evidence="4 5">CBS 620.91</strain>
    </source>
</reference>
<feature type="domain" description="DUF3074" evidence="3">
    <location>
        <begin position="1"/>
        <end position="117"/>
    </location>
</feature>
<feature type="compositionally biased region" description="Polar residues" evidence="2">
    <location>
        <begin position="202"/>
        <end position="212"/>
    </location>
</feature>
<dbReference type="Proteomes" id="UP001583172">
    <property type="component" value="Unassembled WGS sequence"/>
</dbReference>
<keyword evidence="5" id="KW-1185">Reference proteome</keyword>
<feature type="compositionally biased region" description="Low complexity" evidence="2">
    <location>
        <begin position="215"/>
        <end position="242"/>
    </location>
</feature>